<name>A0ABD0KGC9_9CAEN</name>
<evidence type="ECO:0000256" key="3">
    <source>
        <dbReference type="RuleBase" id="RU363129"/>
    </source>
</evidence>
<comment type="pathway">
    <text evidence="3">Protein modification; protein glycosylation.</text>
</comment>
<evidence type="ECO:0000256" key="2">
    <source>
        <dbReference type="ARBA" id="ARBA00022679"/>
    </source>
</evidence>
<dbReference type="InterPro" id="IPR002516">
    <property type="entry name" value="Glyco_trans_11"/>
</dbReference>
<keyword evidence="3" id="KW-0812">Transmembrane</keyword>
<dbReference type="Proteomes" id="UP001519460">
    <property type="component" value="Unassembled WGS sequence"/>
</dbReference>
<dbReference type="PANTHER" id="PTHR11927">
    <property type="entry name" value="GALACTOSIDE 2-L-FUCOSYLTRANSFERASE"/>
    <property type="match status" value="1"/>
</dbReference>
<comment type="caution">
    <text evidence="5">The sequence shown here is derived from an EMBL/GenBank/DDBJ whole genome shotgun (WGS) entry which is preliminary data.</text>
</comment>
<dbReference type="EMBL" id="JACVVK020000185">
    <property type="protein sequence ID" value="KAK7486010.1"/>
    <property type="molecule type" value="Genomic_DNA"/>
</dbReference>
<evidence type="ECO:0000256" key="4">
    <source>
        <dbReference type="SAM" id="MobiDB-lite"/>
    </source>
</evidence>
<feature type="region of interest" description="Disordered" evidence="4">
    <location>
        <begin position="86"/>
        <end position="125"/>
    </location>
</feature>
<feature type="transmembrane region" description="Helical" evidence="3">
    <location>
        <begin position="12"/>
        <end position="37"/>
    </location>
</feature>
<evidence type="ECO:0000313" key="6">
    <source>
        <dbReference type="Proteomes" id="UP001519460"/>
    </source>
</evidence>
<keyword evidence="6" id="KW-1185">Reference proteome</keyword>
<evidence type="ECO:0000313" key="5">
    <source>
        <dbReference type="EMBL" id="KAK7486010.1"/>
    </source>
</evidence>
<dbReference type="GO" id="GO:0016757">
    <property type="term" value="F:glycosyltransferase activity"/>
    <property type="evidence" value="ECO:0007669"/>
    <property type="project" value="UniProtKB-KW"/>
</dbReference>
<keyword evidence="3" id="KW-0325">Glycoprotein</keyword>
<dbReference type="AlphaFoldDB" id="A0ABD0KGC9"/>
<feature type="compositionally biased region" description="Basic and acidic residues" evidence="4">
    <location>
        <begin position="113"/>
        <end position="125"/>
    </location>
</feature>
<organism evidence="5 6">
    <name type="scientific">Batillaria attramentaria</name>
    <dbReference type="NCBI Taxonomy" id="370345"/>
    <lineage>
        <taxon>Eukaryota</taxon>
        <taxon>Metazoa</taxon>
        <taxon>Spiralia</taxon>
        <taxon>Lophotrochozoa</taxon>
        <taxon>Mollusca</taxon>
        <taxon>Gastropoda</taxon>
        <taxon>Caenogastropoda</taxon>
        <taxon>Sorbeoconcha</taxon>
        <taxon>Cerithioidea</taxon>
        <taxon>Batillariidae</taxon>
        <taxon>Batillaria</taxon>
    </lineage>
</organism>
<keyword evidence="3" id="KW-0333">Golgi apparatus</keyword>
<accession>A0ABD0KGC9</accession>
<protein>
    <recommendedName>
        <fullName evidence="3">L-Fucosyltransferase</fullName>
        <ecNumber evidence="3">2.4.1.-</ecNumber>
    </recommendedName>
</protein>
<dbReference type="Pfam" id="PF01531">
    <property type="entry name" value="Glyco_transf_11"/>
    <property type="match status" value="2"/>
</dbReference>
<reference evidence="5 6" key="1">
    <citation type="journal article" date="2023" name="Sci. Data">
        <title>Genome assembly of the Korean intertidal mud-creeper Batillaria attramentaria.</title>
        <authorList>
            <person name="Patra A.K."/>
            <person name="Ho P.T."/>
            <person name="Jun S."/>
            <person name="Lee S.J."/>
            <person name="Kim Y."/>
            <person name="Won Y.J."/>
        </authorList>
    </citation>
    <scope>NUCLEOTIDE SEQUENCE [LARGE SCALE GENOMIC DNA]</scope>
    <source>
        <strain evidence="5">Wonlab-2016</strain>
    </source>
</reference>
<feature type="compositionally biased region" description="Basic and acidic residues" evidence="4">
    <location>
        <begin position="91"/>
        <end position="100"/>
    </location>
</feature>
<keyword evidence="1 3" id="KW-0328">Glycosyltransferase</keyword>
<evidence type="ECO:0000256" key="1">
    <source>
        <dbReference type="ARBA" id="ARBA00022676"/>
    </source>
</evidence>
<dbReference type="GO" id="GO:0032580">
    <property type="term" value="C:Golgi cisterna membrane"/>
    <property type="evidence" value="ECO:0007669"/>
    <property type="project" value="UniProtKB-SubCell"/>
</dbReference>
<keyword evidence="2 3" id="KW-0808">Transferase</keyword>
<comment type="subcellular location">
    <subcellularLocation>
        <location evidence="3">Golgi apparatus</location>
        <location evidence="3">Golgi stack membrane</location>
        <topology evidence="3">Single-pass type II membrane protein</topology>
    </subcellularLocation>
</comment>
<keyword evidence="3" id="KW-0735">Signal-anchor</keyword>
<dbReference type="EC" id="2.4.1.-" evidence="3"/>
<gene>
    <name evidence="5" type="ORF">BaRGS_00022762</name>
</gene>
<proteinExistence type="inferred from homology"/>
<dbReference type="CDD" id="cd11301">
    <property type="entry name" value="Fut1_Fut2_like"/>
    <property type="match status" value="1"/>
</dbReference>
<keyword evidence="3" id="KW-1133">Transmembrane helix</keyword>
<sequence length="437" mass="49329">MTCMLLHTSRMKYYLTAVICFTCILVCLDIIFVHGYFLSYLHFGRRTDVLAASPESCFLRKRQHAAVTQSTFLGTPLNNLRDCAVPSGKVRPTDDPRTSRITEAGGPRPKKLLPGERSRRRESVKSTENLTAHVLCHRCRGRLGNWLFHYASSLALAKRLNAHLVMLKCRRLNRTLESTITNDPDLEQQCADAEYVDARFCCVFYPALFDLPPNRSYVIDGYLQSWRYFSWCDAEVRKALTFKEKIVAKATSVVQTLRNASRGSVLVGVHVRRGDYLKEHMSEVGRKAAPANYFHRAMAYFQEKCGKRNKERRPGQSLQSAEAEFGREGELGKSRGSEVEFVVACADDAGNWCETNLLNKTAAVSILPPNSPAVDMLVLSMLDHVIISVGTFSWWVGYLSRGTVVYYKDFVEAGSRFGKEFGSNLSDYMPPSWIPIS</sequence>
<comment type="similarity">
    <text evidence="3">Belongs to the glycosyltransferase 11 family.</text>
</comment>
<keyword evidence="3" id="KW-0472">Membrane</keyword>
<dbReference type="PANTHER" id="PTHR11927:SF9">
    <property type="entry name" value="L-FUCOSYLTRANSFERASE"/>
    <property type="match status" value="1"/>
</dbReference>